<comment type="similarity">
    <text evidence="1">Belongs to the CoA-transferase III family.</text>
</comment>
<dbReference type="PANTHER" id="PTHR48229:SF1">
    <property type="entry name" value="ALPHA METHYLACYL-COA RACEMASE-RELATED"/>
    <property type="match status" value="1"/>
</dbReference>
<protein>
    <submittedName>
        <fullName evidence="2">Succinyl-CoA--L-malate CoA-transferase beta subunit</fullName>
    </submittedName>
</protein>
<sequence length="334" mass="36516">MHFRSWAIYPTKDAQVRYQIMGNLDPAGFLRAYGLDPTLETSSHDQAYEVIKAEMIKYSAAELEQKSMEHGFRGQTCYTPARWRETTIGKSLMKHTVIYYQRTNLGSTLPPVPFPKSQTDLRPLAGIKVVELARVIAGPVMVAALGADVIKVQSPNLPDLQVSPDLPIPGGLLTYSLDLTVESDRQKLHGLIGDADVIIQAFRLQSLERKGFGLDDVLKMAEKRDKCIVYVDLNCYGPDGYYAERPGFQQIADAASGCSSVCGKAYGFEQGMSVLPPFPIADMLVGAVEVIDTMLALRGRAKSGGSYHATVALTAVDAVQLEQEVGLYPPVTVK</sequence>
<proteinExistence type="inferred from homology"/>
<dbReference type="Gene3D" id="3.40.50.10540">
    <property type="entry name" value="Crotonobetainyl-coa:carnitine coa-transferase, domain 1"/>
    <property type="match status" value="1"/>
</dbReference>
<evidence type="ECO:0000256" key="1">
    <source>
        <dbReference type="ARBA" id="ARBA00008383"/>
    </source>
</evidence>
<keyword evidence="2" id="KW-0808">Transferase</keyword>
<name>A0A559KT76_FUSOC</name>
<dbReference type="Proteomes" id="UP000320707">
    <property type="component" value="Unassembled WGS sequence"/>
</dbReference>
<dbReference type="InterPro" id="IPR003673">
    <property type="entry name" value="CoA-Trfase_fam_III"/>
</dbReference>
<reference evidence="2 3" key="1">
    <citation type="journal article" date="2019" name="Microbiol. Resour. Announc.">
        <title>High-quality draft genome sequence of Fusarium oxysporum f. sp. cubense strain 160527, a causal agent of Panama disease.</title>
        <authorList>
            <person name="Asai S."/>
            <person name="Ayukawa Y."/>
            <person name="Gan P."/>
            <person name="Masuda S."/>
            <person name="Komatsu K."/>
            <person name="Shirasu K."/>
            <person name="Arie T."/>
        </authorList>
    </citation>
    <scope>NUCLEOTIDE SEQUENCE [LARGE SCALE GENOMIC DNA]</scope>
    <source>
        <strain evidence="2 3">160527</strain>
    </source>
</reference>
<evidence type="ECO:0000313" key="2">
    <source>
        <dbReference type="EMBL" id="TVY63179.1"/>
    </source>
</evidence>
<gene>
    <name evidence="2" type="primary">smtB-3</name>
    <name evidence="2" type="ORF">Focb16_v015322</name>
</gene>
<dbReference type="SUPFAM" id="SSF89796">
    <property type="entry name" value="CoA-transferase family III (CaiB/BaiF)"/>
    <property type="match status" value="2"/>
</dbReference>
<organism evidence="2 3">
    <name type="scientific">Fusarium oxysporum f. sp. cubense</name>
    <dbReference type="NCBI Taxonomy" id="61366"/>
    <lineage>
        <taxon>Eukaryota</taxon>
        <taxon>Fungi</taxon>
        <taxon>Dikarya</taxon>
        <taxon>Ascomycota</taxon>
        <taxon>Pezizomycotina</taxon>
        <taxon>Sordariomycetes</taxon>
        <taxon>Hypocreomycetidae</taxon>
        <taxon>Hypocreales</taxon>
        <taxon>Nectriaceae</taxon>
        <taxon>Fusarium</taxon>
        <taxon>Fusarium oxysporum species complex</taxon>
    </lineage>
</organism>
<comment type="caution">
    <text evidence="2">The sequence shown here is derived from an EMBL/GenBank/DDBJ whole genome shotgun (WGS) entry which is preliminary data.</text>
</comment>
<dbReference type="EMBL" id="SRMI01000009">
    <property type="protein sequence ID" value="TVY63179.1"/>
    <property type="molecule type" value="Genomic_DNA"/>
</dbReference>
<dbReference type="InterPro" id="IPR023606">
    <property type="entry name" value="CoA-Trfase_III_dom_1_sf"/>
</dbReference>
<dbReference type="AlphaFoldDB" id="A0A559KT76"/>
<dbReference type="PANTHER" id="PTHR48229">
    <property type="entry name" value="CAIB/BAIF FAMILY ENZYME (AFU_ORTHOLOGUE AFUA_1G05360)-RELATED"/>
    <property type="match status" value="1"/>
</dbReference>
<accession>A0A559KT76</accession>
<dbReference type="GO" id="GO:0016740">
    <property type="term" value="F:transferase activity"/>
    <property type="evidence" value="ECO:0007669"/>
    <property type="project" value="UniProtKB-KW"/>
</dbReference>
<dbReference type="Pfam" id="PF02515">
    <property type="entry name" value="CoA_transf_3"/>
    <property type="match status" value="1"/>
</dbReference>
<dbReference type="InterPro" id="IPR052985">
    <property type="entry name" value="CoA-trans_III_biosynth/detox"/>
</dbReference>
<evidence type="ECO:0000313" key="3">
    <source>
        <dbReference type="Proteomes" id="UP000320707"/>
    </source>
</evidence>